<dbReference type="STRING" id="1542390.KX01_1726"/>
<feature type="signal peptide" evidence="1">
    <location>
        <begin position="1"/>
        <end position="39"/>
    </location>
</feature>
<gene>
    <name evidence="3" type="ORF">KX01_1726</name>
</gene>
<evidence type="ECO:0000259" key="2">
    <source>
        <dbReference type="Pfam" id="PF09917"/>
    </source>
</evidence>
<dbReference type="AlphaFoldDB" id="A0A1J0KRF2"/>
<dbReference type="Pfam" id="PF09917">
    <property type="entry name" value="DUF2147"/>
    <property type="match status" value="1"/>
</dbReference>
<protein>
    <recommendedName>
        <fullName evidence="2">DUF2147 domain-containing protein</fullName>
    </recommendedName>
</protein>
<organism evidence="3 4">
    <name type="scientific">Francisella frigiditurris</name>
    <dbReference type="NCBI Taxonomy" id="1542390"/>
    <lineage>
        <taxon>Bacteria</taxon>
        <taxon>Pseudomonadati</taxon>
        <taxon>Pseudomonadota</taxon>
        <taxon>Gammaproteobacteria</taxon>
        <taxon>Thiotrichales</taxon>
        <taxon>Francisellaceae</taxon>
        <taxon>Francisella</taxon>
    </lineage>
</organism>
<sequence length="252" mass="27659">MNFVYDYFNNKLKGYLLMKKIKLLSLLAIFGVSSTAVYAADVQSDDPLSPVGYWVQYDEDNDAGKGMAEGIIQAYFAKNGTLEMKIVVPLMQVNNKTGQPGAPMIHCDVCGKGSINGFSYDYTSPSDNLVQGLTFAGNMQKQPGTDGAGKGFEYDKGGVLNPNDGKTYNSKAQPVDGGETLFARAYKGSGWYSVGKDAHWKRIDEATYEKVKKECGLTDDGVYPYQAKDGSIKNNDLYKKCTNYPFDVKKPV</sequence>
<dbReference type="Gene3D" id="2.40.128.520">
    <property type="match status" value="1"/>
</dbReference>
<accession>A0A1J0KRF2</accession>
<feature type="domain" description="DUF2147" evidence="2">
    <location>
        <begin position="52"/>
        <end position="202"/>
    </location>
</feature>
<dbReference type="Proteomes" id="UP000182521">
    <property type="component" value="Chromosome"/>
</dbReference>
<feature type="chain" id="PRO_5012452915" description="DUF2147 domain-containing protein" evidence="1">
    <location>
        <begin position="40"/>
        <end position="252"/>
    </location>
</feature>
<dbReference type="KEGG" id="frc:KX01_1726"/>
<evidence type="ECO:0000256" key="1">
    <source>
        <dbReference type="SAM" id="SignalP"/>
    </source>
</evidence>
<evidence type="ECO:0000313" key="3">
    <source>
        <dbReference type="EMBL" id="APC96329.1"/>
    </source>
</evidence>
<reference evidence="4" key="1">
    <citation type="submission" date="2014-10" db="EMBL/GenBank/DDBJ databases">
        <authorList>
            <person name="Kuske C.R."/>
            <person name="Challacombe J.F."/>
            <person name="Daligault H.E."/>
            <person name="Davenport K.W."/>
            <person name="Johnson S.L."/>
            <person name="Siddaramappa S."/>
            <person name="Petersen J.M."/>
        </authorList>
    </citation>
    <scope>NUCLEOTIDE SEQUENCE [LARGE SCALE GENOMIC DNA]</scope>
    <source>
        <strain evidence="4">CA97-1460</strain>
    </source>
</reference>
<evidence type="ECO:0000313" key="4">
    <source>
        <dbReference type="Proteomes" id="UP000182521"/>
    </source>
</evidence>
<keyword evidence="4" id="KW-1185">Reference proteome</keyword>
<name>A0A1J0KRF2_9GAMM</name>
<proteinExistence type="predicted"/>
<dbReference type="EMBL" id="CP009654">
    <property type="protein sequence ID" value="APC96329.1"/>
    <property type="molecule type" value="Genomic_DNA"/>
</dbReference>
<dbReference type="InterPro" id="IPR019223">
    <property type="entry name" value="DUF2147"/>
</dbReference>
<keyword evidence="1" id="KW-0732">Signal</keyword>